<dbReference type="SUPFAM" id="SSF50475">
    <property type="entry name" value="FMN-binding split barrel"/>
    <property type="match status" value="1"/>
</dbReference>
<feature type="binding site" evidence="5 7">
    <location>
        <begin position="101"/>
        <end position="102"/>
    </location>
    <ligand>
        <name>FMN</name>
        <dbReference type="ChEBI" id="CHEBI:58210"/>
    </ligand>
</feature>
<evidence type="ECO:0000256" key="1">
    <source>
        <dbReference type="ARBA" id="ARBA00007301"/>
    </source>
</evidence>
<keyword evidence="4 5" id="KW-0560">Oxidoreductase</keyword>
<dbReference type="eggNOG" id="COG0259">
    <property type="taxonomic scope" value="Bacteria"/>
</dbReference>
<reference evidence="10 11" key="1">
    <citation type="submission" date="2012-01" db="EMBL/GenBank/DDBJ databases">
        <title>Improved High-Quality Draft sequence of Saccharomonospora xinjiangensis XJ-54.</title>
        <authorList>
            <consortium name="US DOE Joint Genome Institute"/>
            <person name="Lucas S."/>
            <person name="Han J."/>
            <person name="Lapidus A."/>
            <person name="Cheng J.-F."/>
            <person name="Goodwin L."/>
            <person name="Pitluck S."/>
            <person name="Peters L."/>
            <person name="Mikhailova N."/>
            <person name="Teshima H."/>
            <person name="Detter J.C."/>
            <person name="Han C."/>
            <person name="Tapia R."/>
            <person name="Land M."/>
            <person name="Hauser L."/>
            <person name="Kyrpides N."/>
            <person name="Ivanova N."/>
            <person name="Pagani I."/>
            <person name="Brambilla E.-M."/>
            <person name="Klenk H.-P."/>
            <person name="Woyke T."/>
        </authorList>
    </citation>
    <scope>NUCLEOTIDE SEQUENCE [LARGE SCALE GENOMIC DNA]</scope>
    <source>
        <strain evidence="10 11">XJ-54</strain>
    </source>
</reference>
<proteinExistence type="inferred from homology"/>
<dbReference type="PANTHER" id="PTHR10851:SF0">
    <property type="entry name" value="PYRIDOXINE-5'-PHOSPHATE OXIDASE"/>
    <property type="match status" value="1"/>
</dbReference>
<evidence type="ECO:0000256" key="3">
    <source>
        <dbReference type="ARBA" id="ARBA00022643"/>
    </source>
</evidence>
<organism evidence="10 11">
    <name type="scientific">Saccharomonospora xinjiangensis XJ-54</name>
    <dbReference type="NCBI Taxonomy" id="882086"/>
    <lineage>
        <taxon>Bacteria</taxon>
        <taxon>Bacillati</taxon>
        <taxon>Actinomycetota</taxon>
        <taxon>Actinomycetes</taxon>
        <taxon>Pseudonocardiales</taxon>
        <taxon>Pseudonocardiaceae</taxon>
        <taxon>Saccharomonospora</taxon>
    </lineage>
</organism>
<feature type="binding site" evidence="5 7">
    <location>
        <position position="108"/>
    </location>
    <ligand>
        <name>FMN</name>
        <dbReference type="ChEBI" id="CHEBI:58210"/>
    </ligand>
</feature>
<feature type="binding site" evidence="5 6">
    <location>
        <position position="152"/>
    </location>
    <ligand>
        <name>substrate</name>
    </ligand>
</feature>
<feature type="binding site" evidence="5 6">
    <location>
        <begin position="217"/>
        <end position="219"/>
    </location>
    <ligand>
        <name>substrate</name>
    </ligand>
</feature>
<dbReference type="Proteomes" id="UP000004691">
    <property type="component" value="Unassembled WGS sequence"/>
</dbReference>
<feature type="domain" description="Pyridoxine 5'-phosphate oxidase dimerisation C-terminal" evidence="9">
    <location>
        <begin position="198"/>
        <end position="238"/>
    </location>
</feature>
<feature type="binding site" evidence="5 7">
    <location>
        <begin position="165"/>
        <end position="166"/>
    </location>
    <ligand>
        <name>FMN</name>
        <dbReference type="ChEBI" id="CHEBI:58210"/>
    </ligand>
</feature>
<feature type="binding site" evidence="5 7">
    <location>
        <position position="130"/>
    </location>
    <ligand>
        <name>FMN</name>
        <dbReference type="ChEBI" id="CHEBI:58210"/>
    </ligand>
</feature>
<protein>
    <recommendedName>
        <fullName evidence="5">Pyridoxine/pyridoxamine 5'-phosphate oxidase</fullName>
        <ecNumber evidence="5">1.4.3.5</ecNumber>
    </recommendedName>
    <alternativeName>
        <fullName evidence="5">PNP/PMP oxidase</fullName>
        <shortName evidence="5">PNPOx</shortName>
    </alternativeName>
    <alternativeName>
        <fullName evidence="5">Pyridoxal 5'-phosphate synthase</fullName>
    </alternativeName>
</protein>
<dbReference type="HAMAP" id="MF_01629">
    <property type="entry name" value="PdxH"/>
    <property type="match status" value="1"/>
</dbReference>
<evidence type="ECO:0000259" key="8">
    <source>
        <dbReference type="Pfam" id="PF01243"/>
    </source>
</evidence>
<comment type="pathway">
    <text evidence="5">Cofactor metabolism; pyridoxal 5'-phosphate salvage; pyridoxal 5'-phosphate from pyridoxine 5'-phosphate: step 1/1.</text>
</comment>
<feature type="binding site" evidence="5 7">
    <location>
        <position position="211"/>
    </location>
    <ligand>
        <name>FMN</name>
        <dbReference type="ChEBI" id="CHEBI:58210"/>
    </ligand>
</feature>
<keyword evidence="2 5" id="KW-0285">Flavoprotein</keyword>
<accession>I0V499</accession>
<evidence type="ECO:0000313" key="11">
    <source>
        <dbReference type="Proteomes" id="UP000004691"/>
    </source>
</evidence>
<feature type="binding site" evidence="5 6">
    <location>
        <position position="91"/>
    </location>
    <ligand>
        <name>substrate</name>
    </ligand>
</feature>
<dbReference type="PIRSF" id="PIRSF000190">
    <property type="entry name" value="Pyd_amn-ph_oxd"/>
    <property type="match status" value="1"/>
</dbReference>
<evidence type="ECO:0000256" key="6">
    <source>
        <dbReference type="PIRSR" id="PIRSR000190-1"/>
    </source>
</evidence>
<keyword evidence="3 5" id="KW-0288">FMN</keyword>
<dbReference type="GO" id="GO:0004733">
    <property type="term" value="F:pyridoxamine phosphate oxidase activity"/>
    <property type="evidence" value="ECO:0007669"/>
    <property type="project" value="UniProtKB-UniRule"/>
</dbReference>
<dbReference type="InterPro" id="IPR019740">
    <property type="entry name" value="Pyridox_Oxase_CS"/>
</dbReference>
<comment type="cofactor">
    <cofactor evidence="5 7">
        <name>FMN</name>
        <dbReference type="ChEBI" id="CHEBI:58210"/>
    </cofactor>
    <text evidence="5 7">Binds 1 FMN per subunit.</text>
</comment>
<dbReference type="Gene3D" id="2.30.110.10">
    <property type="entry name" value="Electron Transport, Fmn-binding Protein, Chain A"/>
    <property type="match status" value="1"/>
</dbReference>
<keyword evidence="11" id="KW-1185">Reference proteome</keyword>
<feature type="domain" description="Pyridoxamine 5'-phosphate oxidase N-terminal" evidence="8">
    <location>
        <begin position="58"/>
        <end position="173"/>
    </location>
</feature>
<sequence length="238" mass="26815">MTEVGNGAENVRDTDVNAADGLVDVAVRLPAMRVAYNGGSLDESDLAPTWTEQLQRWLDEALAHGLPEPNAMVLATADADGLPSSRTVLCKGLDARGIVFYTNYTSAKSHDLTVTRYASATFPWYPLHRQVHVRGEVEKVGPAETAEYWATRPRGSQLGAWASPQSQVVDGRRDLDTALRAIERRFHDVERIPVPPHWGGWRIRPEVVEFWQGRQDRLHDRLRFVRTEDGWRVRRVAP</sequence>
<keyword evidence="5" id="KW-0664">Pyridoxine biosynthesis</keyword>
<evidence type="ECO:0000256" key="2">
    <source>
        <dbReference type="ARBA" id="ARBA00022630"/>
    </source>
</evidence>
<comment type="subunit">
    <text evidence="5">Homodimer.</text>
</comment>
<name>I0V499_9PSEU</name>
<evidence type="ECO:0000256" key="5">
    <source>
        <dbReference type="HAMAP-Rule" id="MF_01629"/>
    </source>
</evidence>
<dbReference type="Pfam" id="PF10590">
    <property type="entry name" value="PNP_phzG_C"/>
    <property type="match status" value="1"/>
</dbReference>
<dbReference type="PROSITE" id="PS01064">
    <property type="entry name" value="PYRIDOX_OXIDASE"/>
    <property type="match status" value="1"/>
</dbReference>
<evidence type="ECO:0000313" key="10">
    <source>
        <dbReference type="EMBL" id="EID54952.1"/>
    </source>
</evidence>
<dbReference type="NCBIfam" id="NF004231">
    <property type="entry name" value="PRK05679.1"/>
    <property type="match status" value="1"/>
</dbReference>
<dbReference type="HOGENOM" id="CLU_032263_2_2_11"/>
<dbReference type="GO" id="GO:0010181">
    <property type="term" value="F:FMN binding"/>
    <property type="evidence" value="ECO:0007669"/>
    <property type="project" value="UniProtKB-UniRule"/>
</dbReference>
<dbReference type="InterPro" id="IPR000659">
    <property type="entry name" value="Pyridox_Oxase"/>
</dbReference>
<comment type="catalytic activity">
    <reaction evidence="5">
        <text>pyridoxine 5'-phosphate + O2 = pyridoxal 5'-phosphate + H2O2</text>
        <dbReference type="Rhea" id="RHEA:15149"/>
        <dbReference type="ChEBI" id="CHEBI:15379"/>
        <dbReference type="ChEBI" id="CHEBI:16240"/>
        <dbReference type="ChEBI" id="CHEBI:58589"/>
        <dbReference type="ChEBI" id="CHEBI:597326"/>
        <dbReference type="EC" id="1.4.3.5"/>
    </reaction>
</comment>
<evidence type="ECO:0000256" key="4">
    <source>
        <dbReference type="ARBA" id="ARBA00023002"/>
    </source>
</evidence>
<feature type="binding site" evidence="6">
    <location>
        <begin position="33"/>
        <end position="36"/>
    </location>
    <ligand>
        <name>substrate</name>
    </ligand>
</feature>
<comment type="catalytic activity">
    <reaction evidence="5">
        <text>pyridoxamine 5'-phosphate + O2 + H2O = pyridoxal 5'-phosphate + H2O2 + NH4(+)</text>
        <dbReference type="Rhea" id="RHEA:15817"/>
        <dbReference type="ChEBI" id="CHEBI:15377"/>
        <dbReference type="ChEBI" id="CHEBI:15379"/>
        <dbReference type="ChEBI" id="CHEBI:16240"/>
        <dbReference type="ChEBI" id="CHEBI:28938"/>
        <dbReference type="ChEBI" id="CHEBI:58451"/>
        <dbReference type="ChEBI" id="CHEBI:597326"/>
        <dbReference type="EC" id="1.4.3.5"/>
    </reaction>
</comment>
<dbReference type="InterPro" id="IPR011576">
    <property type="entry name" value="Pyridox_Oxase_N"/>
</dbReference>
<evidence type="ECO:0000256" key="7">
    <source>
        <dbReference type="PIRSR" id="PIRSR000190-2"/>
    </source>
</evidence>
<comment type="caution">
    <text evidence="5">Lacks conserved residue(s) required for the propagation of feature annotation.</text>
</comment>
<dbReference type="GO" id="GO:0008615">
    <property type="term" value="P:pyridoxine biosynthetic process"/>
    <property type="evidence" value="ECO:0007669"/>
    <property type="project" value="UniProtKB-UniRule"/>
</dbReference>
<comment type="function">
    <text evidence="5">Catalyzes the oxidation of either pyridoxine 5'-phosphate (PNP) or pyridoxamine 5'-phosphate (PMP) into pyridoxal 5'-phosphate (PLP).</text>
</comment>
<dbReference type="EMBL" id="JH636049">
    <property type="protein sequence ID" value="EID54952.1"/>
    <property type="molecule type" value="Genomic_DNA"/>
</dbReference>
<dbReference type="UniPathway" id="UPA01068">
    <property type="reaction ID" value="UER00304"/>
</dbReference>
<dbReference type="AlphaFoldDB" id="I0V499"/>
<dbReference type="InterPro" id="IPR019576">
    <property type="entry name" value="Pyridoxamine_oxidase_dimer_C"/>
</dbReference>
<evidence type="ECO:0000259" key="9">
    <source>
        <dbReference type="Pfam" id="PF10590"/>
    </source>
</evidence>
<dbReference type="InterPro" id="IPR012349">
    <property type="entry name" value="Split_barrel_FMN-bd"/>
</dbReference>
<gene>
    <name evidence="5" type="primary">pdxH</name>
    <name evidence="10" type="ORF">SacxiDRAFT_2733</name>
</gene>
<dbReference type="PANTHER" id="PTHR10851">
    <property type="entry name" value="PYRIDOXINE-5-PHOSPHATE OXIDASE"/>
    <property type="match status" value="1"/>
</dbReference>
<feature type="binding site" evidence="5 7">
    <location>
        <begin position="86"/>
        <end position="91"/>
    </location>
    <ligand>
        <name>FMN</name>
        <dbReference type="ChEBI" id="CHEBI:58210"/>
    </ligand>
</feature>
<dbReference type="RefSeq" id="WP_006239098.1">
    <property type="nucleotide sequence ID" value="NZ_JH636049.1"/>
</dbReference>
<comment type="similarity">
    <text evidence="1 5">Belongs to the pyridoxamine 5'-phosphate oxidase family.</text>
</comment>
<feature type="binding site" evidence="5 6">
    <location>
        <position position="148"/>
    </location>
    <ligand>
        <name>substrate</name>
    </ligand>
</feature>
<dbReference type="STRING" id="882086.SacxiDRAFT_2733"/>
<dbReference type="NCBIfam" id="TIGR00558">
    <property type="entry name" value="pdxH"/>
    <property type="match status" value="1"/>
</dbReference>
<dbReference type="EC" id="1.4.3.5" evidence="5"/>
<dbReference type="Pfam" id="PF01243">
    <property type="entry name" value="PNPOx_N"/>
    <property type="match status" value="1"/>
</dbReference>
<feature type="binding site" evidence="5 6">
    <location>
        <position position="156"/>
    </location>
    <ligand>
        <name>substrate</name>
    </ligand>
</feature>
<feature type="binding site" evidence="5 7">
    <location>
        <position position="221"/>
    </location>
    <ligand>
        <name>FMN</name>
        <dbReference type="ChEBI" id="CHEBI:58210"/>
    </ligand>
</feature>
<comment type="pathway">
    <text evidence="5">Cofactor metabolism; pyridoxal 5'-phosphate salvage; pyridoxal 5'-phosphate from pyridoxamine 5'-phosphate: step 1/1.</text>
</comment>